<dbReference type="Pfam" id="PF13480">
    <property type="entry name" value="Acetyltransf_6"/>
    <property type="match status" value="1"/>
</dbReference>
<keyword evidence="3" id="KW-1185">Reference proteome</keyword>
<reference evidence="2" key="1">
    <citation type="submission" date="2022-03" db="EMBL/GenBank/DDBJ databases">
        <title>Fererhizobium litorale gen. nov., sp. nov., isolated from sandy sediments of the Sea of Japan seashore.</title>
        <authorList>
            <person name="Romanenko L."/>
            <person name="Kurilenko V."/>
            <person name="Otstavnykh N."/>
            <person name="Svetashev V."/>
            <person name="Tekutyeva L."/>
            <person name="Isaeva M."/>
            <person name="Mikhailov V."/>
        </authorList>
    </citation>
    <scope>NUCLEOTIDE SEQUENCE</scope>
    <source>
        <strain evidence="2">KMM 9576</strain>
    </source>
</reference>
<dbReference type="AlphaFoldDB" id="A0AAE3QC27"/>
<feature type="domain" description="BioF2-like acetyltransferase" evidence="1">
    <location>
        <begin position="170"/>
        <end position="324"/>
    </location>
</feature>
<dbReference type="Proteomes" id="UP001161580">
    <property type="component" value="Unassembled WGS sequence"/>
</dbReference>
<proteinExistence type="predicted"/>
<evidence type="ECO:0000313" key="3">
    <source>
        <dbReference type="Proteomes" id="UP001161580"/>
    </source>
</evidence>
<gene>
    <name evidence="2" type="ORF">MRS75_03520</name>
</gene>
<dbReference type="EMBL" id="JALDYZ010000002">
    <property type="protein sequence ID" value="MDI7921150.1"/>
    <property type="molecule type" value="Genomic_DNA"/>
</dbReference>
<dbReference type="RefSeq" id="WP_311785334.1">
    <property type="nucleotide sequence ID" value="NZ_JALDYY010000002.1"/>
</dbReference>
<dbReference type="Gene3D" id="3.40.630.30">
    <property type="match status" value="1"/>
</dbReference>
<sequence length="387" mass="43569">MTGNLDITIFDDMTSVEDAWRRLEADENCSLHQSYDWCNAWRLTNGMPLAIVFASLGGEPAFILPLEIVRNNVVRVAQFVGDRFSNINTGLFSPIFLDAPESGRFAEIMEHVAGLLAGRTDLVSLRNVPLVWRGVRSPLAQLPSVENQNSAFQLEIASSFQKTIARLDRKKRLKRFRNQTRKLEAAGGYDHIVATDAGDRHALLDRFFQQKAERFRSRSLPNVFQAPETQIFFHRLLDLEPIGRSKPLEMHALCLRGEHEGHIAAIAALSRKGDHVICQFGSIDESVLAEASPGEFLFWLMIEQASARDVAIFDFGIGDQPYKRAWCTRETIHHDILLPVSQLGAFAALAHRGVTRTKAAIKEMPQVYALLQRLRAKNWPRRGAQSS</sequence>
<comment type="caution">
    <text evidence="2">The sequence shown here is derived from an EMBL/GenBank/DDBJ whole genome shotgun (WGS) entry which is preliminary data.</text>
</comment>
<dbReference type="SUPFAM" id="SSF55729">
    <property type="entry name" value="Acyl-CoA N-acyltransferases (Nat)"/>
    <property type="match status" value="1"/>
</dbReference>
<organism evidence="2 3">
    <name type="scientific">Ferirhizobium litorale</name>
    <dbReference type="NCBI Taxonomy" id="2927786"/>
    <lineage>
        <taxon>Bacteria</taxon>
        <taxon>Pseudomonadati</taxon>
        <taxon>Pseudomonadota</taxon>
        <taxon>Alphaproteobacteria</taxon>
        <taxon>Hyphomicrobiales</taxon>
        <taxon>Rhizobiaceae</taxon>
        <taxon>Ferirhizobium</taxon>
    </lineage>
</organism>
<protein>
    <submittedName>
        <fullName evidence="2">GNAT family N-acetyltransferase</fullName>
    </submittedName>
</protein>
<dbReference type="InterPro" id="IPR038740">
    <property type="entry name" value="BioF2-like_GNAT_dom"/>
</dbReference>
<accession>A0AAE3QC27</accession>
<name>A0AAE3QC27_9HYPH</name>
<dbReference type="InterPro" id="IPR016181">
    <property type="entry name" value="Acyl_CoA_acyltransferase"/>
</dbReference>
<evidence type="ECO:0000313" key="2">
    <source>
        <dbReference type="EMBL" id="MDI7921150.1"/>
    </source>
</evidence>
<evidence type="ECO:0000259" key="1">
    <source>
        <dbReference type="Pfam" id="PF13480"/>
    </source>
</evidence>